<gene>
    <name evidence="3" type="ordered locus">AAur_pTC10018</name>
</gene>
<accession>A1RCD0</accession>
<keyword evidence="4" id="KW-1185">Reference proteome</keyword>
<dbReference type="AlphaFoldDB" id="A1RCD0"/>
<proteinExistence type="predicted"/>
<dbReference type="EMBL" id="CP000475">
    <property type="protein sequence ID" value="ABM10536.1"/>
    <property type="molecule type" value="Genomic_DNA"/>
</dbReference>
<dbReference type="Proteomes" id="UP000000637">
    <property type="component" value="Plasmid pTC1"/>
</dbReference>
<dbReference type="HOGENOM" id="CLU_117215_3_0_11"/>
<name>A1RCD0_PAEAT</name>
<protein>
    <submittedName>
        <fullName evidence="3">TadE-like family protein</fullName>
    </submittedName>
</protein>
<evidence type="ECO:0000313" key="3">
    <source>
        <dbReference type="EMBL" id="ABM10536.1"/>
    </source>
</evidence>
<keyword evidence="3" id="KW-0614">Plasmid</keyword>
<keyword evidence="2" id="KW-1133">Transmembrane helix</keyword>
<organism evidence="3 4">
    <name type="scientific">Paenarthrobacter aurescens (strain TC1)</name>
    <dbReference type="NCBI Taxonomy" id="290340"/>
    <lineage>
        <taxon>Bacteria</taxon>
        <taxon>Bacillati</taxon>
        <taxon>Actinomycetota</taxon>
        <taxon>Actinomycetes</taxon>
        <taxon>Micrococcales</taxon>
        <taxon>Micrococcaceae</taxon>
        <taxon>Paenarthrobacter</taxon>
    </lineage>
</organism>
<feature type="region of interest" description="Disordered" evidence="1">
    <location>
        <begin position="73"/>
        <end position="110"/>
    </location>
</feature>
<evidence type="ECO:0000256" key="2">
    <source>
        <dbReference type="SAM" id="Phobius"/>
    </source>
</evidence>
<evidence type="ECO:0000313" key="4">
    <source>
        <dbReference type="Proteomes" id="UP000000637"/>
    </source>
</evidence>
<geneLocation type="plasmid" evidence="3 4">
    <name>pTC1</name>
</geneLocation>
<sequence>MNPLENQSTVGRWSLLRLRTGRRQRRRRDERGTSGVVFLMMATSMFLLFTILVQYGINLYAARVAEAAAREGAQAAAHWDGTSGDGSSTAKEYVTQDGSPAVRGSTVSASRSGTEARVTVTVQVASVLPWMDDPITSTATAPVERWTQ</sequence>
<keyword evidence="2" id="KW-0472">Membrane</keyword>
<keyword evidence="2" id="KW-0812">Transmembrane</keyword>
<feature type="transmembrane region" description="Helical" evidence="2">
    <location>
        <begin position="32"/>
        <end position="57"/>
    </location>
</feature>
<dbReference type="KEGG" id="aau:AAur_pTC10018"/>
<reference evidence="3 4" key="1">
    <citation type="journal article" date="2006" name="PLoS Genet.">
        <title>Secrets of soil survival revealed by the genome sequence of Arthrobacter aurescens TC1.</title>
        <authorList>
            <person name="Mongodin E.F."/>
            <person name="Shapir N."/>
            <person name="Daugherty S.C."/>
            <person name="DeBoy R.T."/>
            <person name="Emerson J.B."/>
            <person name="Shvartzbeyn A."/>
            <person name="Radune D."/>
            <person name="Vamathevan J."/>
            <person name="Riggs F."/>
            <person name="Grinberg V."/>
            <person name="Khouri H."/>
            <person name="Wackett L.P."/>
            <person name="Nelson K.E."/>
            <person name="Sadowsky M.J."/>
        </authorList>
    </citation>
    <scope>NUCLEOTIDE SEQUENCE [LARGE SCALE GENOMIC DNA]</scope>
    <source>
        <strain evidence="3 4">TC1</strain>
    </source>
</reference>
<dbReference type="RefSeq" id="WP_011776815.1">
    <property type="nucleotide sequence ID" value="NC_008712.1"/>
</dbReference>
<evidence type="ECO:0000256" key="1">
    <source>
        <dbReference type="SAM" id="MobiDB-lite"/>
    </source>
</evidence>